<feature type="region of interest" description="Disordered" evidence="1">
    <location>
        <begin position="776"/>
        <end position="820"/>
    </location>
</feature>
<dbReference type="EMBL" id="LVVM01004668">
    <property type="protein sequence ID" value="OJA12414.1"/>
    <property type="molecule type" value="Genomic_DNA"/>
</dbReference>
<proteinExistence type="predicted"/>
<dbReference type="PANTHER" id="PTHR32215:SF0">
    <property type="entry name" value="CILIA- AND FLAGELLA-ASSOCIATED PROTEIN 57"/>
    <property type="match status" value="1"/>
</dbReference>
<evidence type="ECO:0000313" key="2">
    <source>
        <dbReference type="EMBL" id="OJA12414.1"/>
    </source>
</evidence>
<organism evidence="2 3">
    <name type="scientific">Rhizopogon vesiculosus</name>
    <dbReference type="NCBI Taxonomy" id="180088"/>
    <lineage>
        <taxon>Eukaryota</taxon>
        <taxon>Fungi</taxon>
        <taxon>Dikarya</taxon>
        <taxon>Basidiomycota</taxon>
        <taxon>Agaricomycotina</taxon>
        <taxon>Agaricomycetes</taxon>
        <taxon>Agaricomycetidae</taxon>
        <taxon>Boletales</taxon>
        <taxon>Suillineae</taxon>
        <taxon>Rhizopogonaceae</taxon>
        <taxon>Rhizopogon</taxon>
    </lineage>
</organism>
<feature type="compositionally biased region" description="Polar residues" evidence="1">
    <location>
        <begin position="808"/>
        <end position="820"/>
    </location>
</feature>
<dbReference type="Proteomes" id="UP000183567">
    <property type="component" value="Unassembled WGS sequence"/>
</dbReference>
<accession>A0A1J8PT72</accession>
<comment type="caution">
    <text evidence="2">The sequence shown here is derived from an EMBL/GenBank/DDBJ whole genome shotgun (WGS) entry which is preliminary data.</text>
</comment>
<dbReference type="InterPro" id="IPR052993">
    <property type="entry name" value="CFA-57"/>
</dbReference>
<feature type="region of interest" description="Disordered" evidence="1">
    <location>
        <begin position="108"/>
        <end position="153"/>
    </location>
</feature>
<gene>
    <name evidence="2" type="ORF">AZE42_03392</name>
</gene>
<dbReference type="AlphaFoldDB" id="A0A1J8PT72"/>
<feature type="compositionally biased region" description="Low complexity" evidence="1">
    <location>
        <begin position="585"/>
        <end position="605"/>
    </location>
</feature>
<dbReference type="PANTHER" id="PTHR32215">
    <property type="entry name" value="CILIA- AND FLAGELLA-ASSOCIATED PROTEIN 57"/>
    <property type="match status" value="1"/>
</dbReference>
<feature type="region of interest" description="Disordered" evidence="1">
    <location>
        <begin position="585"/>
        <end position="757"/>
    </location>
</feature>
<reference evidence="2 3" key="1">
    <citation type="submission" date="2016-03" db="EMBL/GenBank/DDBJ databases">
        <title>Comparative genomics of the ectomycorrhizal sister species Rhizopogon vinicolor and Rhizopogon vesiculosus (Basidiomycota: Boletales) reveals a divergence of the mating type B locus.</title>
        <authorList>
            <person name="Mujic A.B."/>
            <person name="Kuo A."/>
            <person name="Tritt A."/>
            <person name="Lipzen A."/>
            <person name="Chen C."/>
            <person name="Johnson J."/>
            <person name="Sharma A."/>
            <person name="Barry K."/>
            <person name="Grigoriev I.V."/>
            <person name="Spatafora J.W."/>
        </authorList>
    </citation>
    <scope>NUCLEOTIDE SEQUENCE [LARGE SCALE GENOMIC DNA]</scope>
    <source>
        <strain evidence="2 3">AM-OR11-056</strain>
    </source>
</reference>
<dbReference type="OrthoDB" id="2681654at2759"/>
<sequence length="820" mass="92019">MSPGKPAKAIRIKVPRHGAQRIGAKFSAHVEALARKEKIRVATHQPNYDSNNTLAQAIESASEWNSLLITARADRGPQWDVGTQQFLVDHGSDLYYDPSPLMEYQKQQREEENAARTSMQPPDFRAHDPSRITRNHSTSSNQNYAYASPSMSQVTPRHPNFGGYSNVPFNGIPPSHFYGAGVDGASPARMGMRDSMGASMSPDVRRRPFHLFNHIHQTLASFVFSKLMPQASSKKAPTPVRTAPPFAPHDAMVASQQGHIEDLVQKSRTLEHTIKKLREELSLEQTSAKDAVNVVKQQWRAEQKEWHAGCDALQACHSIAHLRTACTLDDERIAVLKEREIARREKIARMQRDYRITMFQAREAELESQIEDLQAELDHQVAQTEHSLKSQDEQYRKTILDLQDKHATLSSELKQKSDEVVAAHQQREDVEDEMRRLREARADADATTVTNASKLSRITVQRDGLQVRVTQLEREIEEHKDNSTKLQRQLDNWQNLKKGDHAELEVLRKKKDELEVESGEAKAEVERLEKVVEKERGRVTKLKDVLREWKTEAEEQQTCRKEAEDEATDAKKAVEKLEQEISGLKAQLAAAPKPSAPPKSKQLPPRTSLVSEDEVEDTRPPAPSADRTRPKARPVKHTEAADSDIELIEPSAKVRGKRKVSQEDSPDEERPAAEKPKRPRAKKAIASEPKKAKAPKKGTPETEAKNQKIAAESSRAKTSKSAVKGDSVAEDEQDPAPKKKKRKLNVGIFPSTQQPPQFQWDQVRYTKVLLAERAETPGFTPQGGVGLGIPTELSPVKDAQVVPRRLHPSSSGPSFSKTRS</sequence>
<dbReference type="STRING" id="180088.A0A1J8PT72"/>
<dbReference type="Gene3D" id="1.10.287.1490">
    <property type="match status" value="1"/>
</dbReference>
<feature type="compositionally biased region" description="Polar residues" evidence="1">
    <location>
        <begin position="135"/>
        <end position="153"/>
    </location>
</feature>
<name>A0A1J8PT72_9AGAM</name>
<feature type="region of interest" description="Disordered" evidence="1">
    <location>
        <begin position="551"/>
        <end position="570"/>
    </location>
</feature>
<evidence type="ECO:0000256" key="1">
    <source>
        <dbReference type="SAM" id="MobiDB-lite"/>
    </source>
</evidence>
<keyword evidence="3" id="KW-1185">Reference proteome</keyword>
<protein>
    <submittedName>
        <fullName evidence="2">Uncharacterized protein</fullName>
    </submittedName>
</protein>
<evidence type="ECO:0000313" key="3">
    <source>
        <dbReference type="Proteomes" id="UP000183567"/>
    </source>
</evidence>